<organism evidence="1 2">
    <name type="scientific">Deinococcus cellulosilyticus (strain DSM 18568 / NBRC 106333 / KACC 11606 / 5516J-15)</name>
    <dbReference type="NCBI Taxonomy" id="1223518"/>
    <lineage>
        <taxon>Bacteria</taxon>
        <taxon>Thermotogati</taxon>
        <taxon>Deinococcota</taxon>
        <taxon>Deinococci</taxon>
        <taxon>Deinococcales</taxon>
        <taxon>Deinococcaceae</taxon>
        <taxon>Deinococcus</taxon>
    </lineage>
</organism>
<comment type="caution">
    <text evidence="1">The sequence shown here is derived from an EMBL/GenBank/DDBJ whole genome shotgun (WGS) entry which is preliminary data.</text>
</comment>
<name>A0A511N752_DEIC1</name>
<proteinExistence type="predicted"/>
<dbReference type="EMBL" id="BJXB01000023">
    <property type="protein sequence ID" value="GEM48682.1"/>
    <property type="molecule type" value="Genomic_DNA"/>
</dbReference>
<dbReference type="RefSeq" id="WP_186816173.1">
    <property type="nucleotide sequence ID" value="NZ_BJXB01000023.1"/>
</dbReference>
<accession>A0A511N752</accession>
<gene>
    <name evidence="1" type="ORF">DC3_43170</name>
</gene>
<keyword evidence="2" id="KW-1185">Reference proteome</keyword>
<dbReference type="Proteomes" id="UP000321306">
    <property type="component" value="Unassembled WGS sequence"/>
</dbReference>
<sequence length="58" mass="6969">MIEIFRITSRDPMFKSFQQDYLNGVFQHDPDIEVKSWFDAGIGEQVITFSLRIFPRDW</sequence>
<protein>
    <submittedName>
        <fullName evidence="1">Uncharacterized protein</fullName>
    </submittedName>
</protein>
<evidence type="ECO:0000313" key="2">
    <source>
        <dbReference type="Proteomes" id="UP000321306"/>
    </source>
</evidence>
<dbReference type="AlphaFoldDB" id="A0A511N752"/>
<evidence type="ECO:0000313" key="1">
    <source>
        <dbReference type="EMBL" id="GEM48682.1"/>
    </source>
</evidence>
<reference evidence="1 2" key="1">
    <citation type="submission" date="2019-07" db="EMBL/GenBank/DDBJ databases">
        <title>Whole genome shotgun sequence of Deinococcus cellulosilyticus NBRC 106333.</title>
        <authorList>
            <person name="Hosoyama A."/>
            <person name="Uohara A."/>
            <person name="Ohji S."/>
            <person name="Ichikawa N."/>
        </authorList>
    </citation>
    <scope>NUCLEOTIDE SEQUENCE [LARGE SCALE GENOMIC DNA]</scope>
    <source>
        <strain evidence="1 2">NBRC 106333</strain>
    </source>
</reference>